<dbReference type="Proteomes" id="UP000614601">
    <property type="component" value="Unassembled WGS sequence"/>
</dbReference>
<reference evidence="14" key="1">
    <citation type="submission" date="2020-09" db="EMBL/GenBank/DDBJ databases">
        <authorList>
            <person name="Kikuchi T."/>
        </authorList>
    </citation>
    <scope>NUCLEOTIDE SEQUENCE</scope>
    <source>
        <strain evidence="14">SH1</strain>
    </source>
</reference>
<keyword evidence="15" id="KW-1185">Reference proteome</keyword>
<evidence type="ECO:0000313" key="15">
    <source>
        <dbReference type="Proteomes" id="UP000614601"/>
    </source>
</evidence>
<evidence type="ECO:0000256" key="7">
    <source>
        <dbReference type="ARBA" id="ARBA00022949"/>
    </source>
</evidence>
<keyword evidence="10 12" id="KW-0472">Membrane</keyword>
<keyword evidence="8 12" id="KW-1133">Transmembrane helix</keyword>
<gene>
    <name evidence="12" type="primary">inx</name>
    <name evidence="14" type="ORF">BOKJ2_LOCUS916</name>
</gene>
<evidence type="ECO:0000256" key="1">
    <source>
        <dbReference type="ARBA" id="ARBA00004610"/>
    </source>
</evidence>
<evidence type="ECO:0000256" key="9">
    <source>
        <dbReference type="ARBA" id="ARBA00023065"/>
    </source>
</evidence>
<evidence type="ECO:0000256" key="12">
    <source>
        <dbReference type="RuleBase" id="RU010713"/>
    </source>
</evidence>
<evidence type="ECO:0000256" key="6">
    <source>
        <dbReference type="ARBA" id="ARBA00022868"/>
    </source>
</evidence>
<keyword evidence="9 12" id="KW-0406">Ion transport</keyword>
<dbReference type="Proteomes" id="UP000783686">
    <property type="component" value="Unassembled WGS sequence"/>
</dbReference>
<comment type="function">
    <text evidence="12">Structural component of the gap junctions.</text>
</comment>
<evidence type="ECO:0000256" key="13">
    <source>
        <dbReference type="SAM" id="MobiDB-lite"/>
    </source>
</evidence>
<dbReference type="PANTHER" id="PTHR11893:SF6">
    <property type="entry name" value="INNEXIN-16"/>
    <property type="match status" value="1"/>
</dbReference>
<dbReference type="PANTHER" id="PTHR11893">
    <property type="entry name" value="INNEXIN"/>
    <property type="match status" value="1"/>
</dbReference>
<comment type="caution">
    <text evidence="14">The sequence shown here is derived from an EMBL/GenBank/DDBJ whole genome shotgun (WGS) entry which is preliminary data.</text>
</comment>
<dbReference type="GO" id="GO:0005243">
    <property type="term" value="F:gap junction channel activity"/>
    <property type="evidence" value="ECO:0007669"/>
    <property type="project" value="TreeGrafter"/>
</dbReference>
<evidence type="ECO:0000256" key="11">
    <source>
        <dbReference type="ARBA" id="ARBA00023303"/>
    </source>
</evidence>
<evidence type="ECO:0000256" key="2">
    <source>
        <dbReference type="ARBA" id="ARBA00004651"/>
    </source>
</evidence>
<feature type="region of interest" description="Disordered" evidence="13">
    <location>
        <begin position="386"/>
        <end position="407"/>
    </location>
</feature>
<proteinExistence type="inferred from homology"/>
<dbReference type="OrthoDB" id="5867527at2759"/>
<evidence type="ECO:0000256" key="3">
    <source>
        <dbReference type="ARBA" id="ARBA00022448"/>
    </source>
</evidence>
<sequence length="407" mass="47559">MQAAARLIEKVKSRHDDDVIDRANYVYTATMFGMFATITMAKQYVGEPLQCWIPPEFKGWWEKYSESYCFVENTYYANIHEKLPDSKADRESRELQYYQWVGFMMIGQMIFFILPKAVWNSLNLKTGLNIQSLISTSKLTLKKGNNAVIKDNTKDDIQKASEYMKTLHRFNKDRISTQSRKPLNAKFWNGYITKLYLLFKVINLFNSIIQLYALNRFLGPKYTFWGYGLLMDLLQGKQWQESGHFPRVTYCDVDVRLPGDVVAQYTLQCVLAINMFNEKIYIFIWFWLFGLSILNFLNLCNWIFLVLSEKNAIKFVQTQLAYKNVDLDSVKTKEFMGSYLYLDAVTTLRLVQLNCGDFVSSDLISYLYKDYAPVIEETKSEPELPVEAKVPPMLQSDPEKQAPIHFH</sequence>
<dbReference type="GO" id="GO:0034220">
    <property type="term" value="P:monoatomic ion transmembrane transport"/>
    <property type="evidence" value="ECO:0007669"/>
    <property type="project" value="UniProtKB-KW"/>
</dbReference>
<keyword evidence="11 12" id="KW-0407">Ion channel</keyword>
<dbReference type="EMBL" id="CAJFCW020000001">
    <property type="protein sequence ID" value="CAG9080945.1"/>
    <property type="molecule type" value="Genomic_DNA"/>
</dbReference>
<evidence type="ECO:0000256" key="8">
    <source>
        <dbReference type="ARBA" id="ARBA00022989"/>
    </source>
</evidence>
<keyword evidence="7" id="KW-0965">Cell junction</keyword>
<evidence type="ECO:0000256" key="5">
    <source>
        <dbReference type="ARBA" id="ARBA00022692"/>
    </source>
</evidence>
<protein>
    <recommendedName>
        <fullName evidence="12">Innexin</fullName>
    </recommendedName>
</protein>
<keyword evidence="4" id="KW-1003">Cell membrane</keyword>
<comment type="similarity">
    <text evidence="12">Belongs to the pannexin family.</text>
</comment>
<feature type="transmembrane region" description="Helical" evidence="12">
    <location>
        <begin position="97"/>
        <end position="115"/>
    </location>
</feature>
<dbReference type="GO" id="GO:0005921">
    <property type="term" value="C:gap junction"/>
    <property type="evidence" value="ECO:0007669"/>
    <property type="project" value="UniProtKB-SubCell"/>
</dbReference>
<keyword evidence="3 12" id="KW-0813">Transport</keyword>
<dbReference type="InterPro" id="IPR000990">
    <property type="entry name" value="Innexin"/>
</dbReference>
<feature type="compositionally biased region" description="Basic and acidic residues" evidence="13">
    <location>
        <begin position="397"/>
        <end position="407"/>
    </location>
</feature>
<dbReference type="GO" id="GO:0005886">
    <property type="term" value="C:plasma membrane"/>
    <property type="evidence" value="ECO:0007669"/>
    <property type="project" value="UniProtKB-SubCell"/>
</dbReference>
<keyword evidence="6" id="KW-0303">Gap junction</keyword>
<dbReference type="EMBL" id="CAJFDH010000001">
    <property type="protein sequence ID" value="CAD5206232.1"/>
    <property type="molecule type" value="Genomic_DNA"/>
</dbReference>
<evidence type="ECO:0000313" key="14">
    <source>
        <dbReference type="EMBL" id="CAD5206232.1"/>
    </source>
</evidence>
<dbReference type="PROSITE" id="PS51013">
    <property type="entry name" value="PANNEXIN"/>
    <property type="match status" value="1"/>
</dbReference>
<accession>A0A811JSG6</accession>
<evidence type="ECO:0000256" key="10">
    <source>
        <dbReference type="ARBA" id="ARBA00023136"/>
    </source>
</evidence>
<dbReference type="AlphaFoldDB" id="A0A811JSG6"/>
<feature type="transmembrane region" description="Helical" evidence="12">
    <location>
        <begin position="195"/>
        <end position="214"/>
    </location>
</feature>
<comment type="subcellular location">
    <subcellularLocation>
        <location evidence="1">Cell junction</location>
        <location evidence="1">Gap junction</location>
    </subcellularLocation>
    <subcellularLocation>
        <location evidence="2 12">Cell membrane</location>
        <topology evidence="2 12">Multi-pass membrane protein</topology>
    </subcellularLocation>
</comment>
<dbReference type="PRINTS" id="PR01262">
    <property type="entry name" value="INNEXIN"/>
</dbReference>
<name>A0A811JSG6_9BILA</name>
<feature type="transmembrane region" description="Helical" evidence="12">
    <location>
        <begin position="280"/>
        <end position="307"/>
    </location>
</feature>
<dbReference type="Pfam" id="PF00876">
    <property type="entry name" value="Innexin"/>
    <property type="match status" value="1"/>
</dbReference>
<keyword evidence="5 12" id="KW-0812">Transmembrane</keyword>
<organism evidence="14 15">
    <name type="scientific">Bursaphelenchus okinawaensis</name>
    <dbReference type="NCBI Taxonomy" id="465554"/>
    <lineage>
        <taxon>Eukaryota</taxon>
        <taxon>Metazoa</taxon>
        <taxon>Ecdysozoa</taxon>
        <taxon>Nematoda</taxon>
        <taxon>Chromadorea</taxon>
        <taxon>Rhabditida</taxon>
        <taxon>Tylenchina</taxon>
        <taxon>Tylenchomorpha</taxon>
        <taxon>Aphelenchoidea</taxon>
        <taxon>Aphelenchoididae</taxon>
        <taxon>Bursaphelenchus</taxon>
    </lineage>
</organism>
<evidence type="ECO:0000256" key="4">
    <source>
        <dbReference type="ARBA" id="ARBA00022475"/>
    </source>
</evidence>
<comment type="caution">
    <text evidence="12">Lacks conserved residue(s) required for the propagation of feature annotation.</text>
</comment>